<dbReference type="InterPro" id="IPR008936">
    <property type="entry name" value="Rho_GTPase_activation_prot"/>
</dbReference>
<comment type="caution">
    <text evidence="4">The sequence shown here is derived from an EMBL/GenBank/DDBJ whole genome shotgun (WGS) entry which is preliminary data.</text>
</comment>
<feature type="region of interest" description="Disordered" evidence="2">
    <location>
        <begin position="136"/>
        <end position="186"/>
    </location>
</feature>
<dbReference type="Pfam" id="PF00620">
    <property type="entry name" value="RhoGAP"/>
    <property type="match status" value="1"/>
</dbReference>
<dbReference type="Gene3D" id="1.10.555.10">
    <property type="entry name" value="Rho GTPase activation protein"/>
    <property type="match status" value="1"/>
</dbReference>
<dbReference type="InterPro" id="IPR000198">
    <property type="entry name" value="RhoGAP_dom"/>
</dbReference>
<feature type="compositionally biased region" description="Polar residues" evidence="2">
    <location>
        <begin position="47"/>
        <end position="57"/>
    </location>
</feature>
<feature type="domain" description="Rho-GAP" evidence="3">
    <location>
        <begin position="223"/>
        <end position="451"/>
    </location>
</feature>
<dbReference type="AlphaFoldDB" id="A0A8H7UM74"/>
<dbReference type="OrthoDB" id="3196451at2759"/>
<keyword evidence="5" id="KW-1185">Reference proteome</keyword>
<feature type="compositionally biased region" description="Basic and acidic residues" evidence="2">
    <location>
        <begin position="75"/>
        <end position="87"/>
    </location>
</feature>
<reference evidence="4" key="1">
    <citation type="submission" date="2020-12" db="EMBL/GenBank/DDBJ databases">
        <title>Metabolic potential, ecology and presence of endohyphal bacteria is reflected in genomic diversity of Mucoromycotina.</title>
        <authorList>
            <person name="Muszewska A."/>
            <person name="Okrasinska A."/>
            <person name="Steczkiewicz K."/>
            <person name="Drgas O."/>
            <person name="Orlowska M."/>
            <person name="Perlinska-Lenart U."/>
            <person name="Aleksandrzak-Piekarczyk T."/>
            <person name="Szatraj K."/>
            <person name="Zielenkiewicz U."/>
            <person name="Pilsyk S."/>
            <person name="Malc E."/>
            <person name="Mieczkowski P."/>
            <person name="Kruszewska J.S."/>
            <person name="Biernat P."/>
            <person name="Pawlowska J."/>
        </authorList>
    </citation>
    <scope>NUCLEOTIDE SEQUENCE</scope>
    <source>
        <strain evidence="4">WA0000051536</strain>
    </source>
</reference>
<proteinExistence type="predicted"/>
<keyword evidence="1" id="KW-0343">GTPase activation</keyword>
<dbReference type="PROSITE" id="PS50238">
    <property type="entry name" value="RHOGAP"/>
    <property type="match status" value="1"/>
</dbReference>
<gene>
    <name evidence="4" type="ORF">INT44_003104</name>
</gene>
<feature type="region of interest" description="Disordered" evidence="2">
    <location>
        <begin position="1"/>
        <end position="102"/>
    </location>
</feature>
<evidence type="ECO:0000259" key="3">
    <source>
        <dbReference type="PROSITE" id="PS50238"/>
    </source>
</evidence>
<feature type="compositionally biased region" description="Basic and acidic residues" evidence="2">
    <location>
        <begin position="643"/>
        <end position="666"/>
    </location>
</feature>
<feature type="compositionally biased region" description="Polar residues" evidence="2">
    <location>
        <begin position="165"/>
        <end position="177"/>
    </location>
</feature>
<feature type="compositionally biased region" description="Polar residues" evidence="2">
    <location>
        <begin position="502"/>
        <end position="516"/>
    </location>
</feature>
<evidence type="ECO:0000313" key="4">
    <source>
        <dbReference type="EMBL" id="KAG2186877.1"/>
    </source>
</evidence>
<dbReference type="GO" id="GO:0007165">
    <property type="term" value="P:signal transduction"/>
    <property type="evidence" value="ECO:0007669"/>
    <property type="project" value="InterPro"/>
</dbReference>
<accession>A0A8H7UM74</accession>
<dbReference type="EMBL" id="JAEPRA010000004">
    <property type="protein sequence ID" value="KAG2186877.1"/>
    <property type="molecule type" value="Genomic_DNA"/>
</dbReference>
<dbReference type="CDD" id="cd00159">
    <property type="entry name" value="RhoGAP"/>
    <property type="match status" value="1"/>
</dbReference>
<feature type="region of interest" description="Disordered" evidence="2">
    <location>
        <begin position="483"/>
        <end position="672"/>
    </location>
</feature>
<evidence type="ECO:0000256" key="1">
    <source>
        <dbReference type="ARBA" id="ARBA00022468"/>
    </source>
</evidence>
<dbReference type="SUPFAM" id="SSF48350">
    <property type="entry name" value="GTPase activation domain, GAP"/>
    <property type="match status" value="1"/>
</dbReference>
<sequence>MTTESLPISASELKHQYQDAHSNLAAKKPRKSHRDSSRNSAVPLKAKQSSPEAQKQASPPPYSDRIRPPPNRNTKKPDAPLRNDQRKQVNSSTNDLRVRAPTSEAASHIERFNIAMMPYNVSRIVSEVDDNSSLTPHKVITPKSSKSSITATSRTSPLAFKKGRSQNSKSFDATPQPINYADMDVTDNKPKRSSNLFAMLLSKRTPSADKMRSPKPSAAFFGVALEDNYAFTSVDVKGEKIVVPTILNQCWMEVRKRGLEVEGIFRINGGEKEVTALCEEFEKAPVEVHDFSAMNIHTLPSVIKKYLGALPEPVIPVQFSSVFMEVVDLNTSEFTKIEALIELGSLMAFPHLHLLVYLLDVIINDILEHSEKNLITSEALAVLLYPSCSGQEILSVAAAAARRPGNRRNFHGVFQGSKNEDTDSMLNAATRNSARCMQMWEFLMDNREPLTNGWRKNIRKVLTSQKRSTKEIISFVAGDRYASQNEMQKEQPSVDAEDRKSISATATDGGPESQNTTDHHSISDTNPSISSKHHPSSSDASEKTIDNIYPDNKPSKQDEHKQLRLKASLSTPTSSSSPEESTSAQKKGFFARLRTTSMTTRNGPPPVPAHQPPPPPVPNHHADVQRNRPPRQHVKQPSFRARAAAEKVIKRRSVDLANKRPPEPERTSVPNNWVKKTYKVAFKGQPNE</sequence>
<feature type="compositionally biased region" description="Basic and acidic residues" evidence="2">
    <location>
        <begin position="553"/>
        <end position="562"/>
    </location>
</feature>
<dbReference type="PANTHER" id="PTHR15228:SF25">
    <property type="entry name" value="F-BAR DOMAIN-CONTAINING PROTEIN"/>
    <property type="match status" value="1"/>
</dbReference>
<feature type="compositionally biased region" description="Pro residues" evidence="2">
    <location>
        <begin position="603"/>
        <end position="618"/>
    </location>
</feature>
<feature type="compositionally biased region" description="Low complexity" evidence="2">
    <location>
        <begin position="570"/>
        <end position="583"/>
    </location>
</feature>
<name>A0A8H7UM74_9FUNG</name>
<dbReference type="Proteomes" id="UP000612746">
    <property type="component" value="Unassembled WGS sequence"/>
</dbReference>
<feature type="compositionally biased region" description="Polar residues" evidence="2">
    <location>
        <begin position="142"/>
        <end position="156"/>
    </location>
</feature>
<dbReference type="PANTHER" id="PTHR15228">
    <property type="entry name" value="SPERMATHECAL PHYSIOLOGY VARIANT"/>
    <property type="match status" value="1"/>
</dbReference>
<dbReference type="InterPro" id="IPR051025">
    <property type="entry name" value="RhoGAP"/>
</dbReference>
<organism evidence="4 5">
    <name type="scientific">Umbelopsis vinacea</name>
    <dbReference type="NCBI Taxonomy" id="44442"/>
    <lineage>
        <taxon>Eukaryota</taxon>
        <taxon>Fungi</taxon>
        <taxon>Fungi incertae sedis</taxon>
        <taxon>Mucoromycota</taxon>
        <taxon>Mucoromycotina</taxon>
        <taxon>Umbelopsidomycetes</taxon>
        <taxon>Umbelopsidales</taxon>
        <taxon>Umbelopsidaceae</taxon>
        <taxon>Umbelopsis</taxon>
    </lineage>
</organism>
<protein>
    <recommendedName>
        <fullName evidence="3">Rho-GAP domain-containing protein</fullName>
    </recommendedName>
</protein>
<dbReference type="SMART" id="SM00324">
    <property type="entry name" value="RhoGAP"/>
    <property type="match status" value="1"/>
</dbReference>
<evidence type="ECO:0000313" key="5">
    <source>
        <dbReference type="Proteomes" id="UP000612746"/>
    </source>
</evidence>
<dbReference type="GO" id="GO:0005096">
    <property type="term" value="F:GTPase activator activity"/>
    <property type="evidence" value="ECO:0007669"/>
    <property type="project" value="UniProtKB-KW"/>
</dbReference>
<evidence type="ECO:0000256" key="2">
    <source>
        <dbReference type="SAM" id="MobiDB-lite"/>
    </source>
</evidence>